<dbReference type="GO" id="GO:0016706">
    <property type="term" value="F:2-oxoglutarate-dependent dioxygenase activity"/>
    <property type="evidence" value="ECO:0007669"/>
    <property type="project" value="InterPro"/>
</dbReference>
<dbReference type="Proteomes" id="UP001205998">
    <property type="component" value="Unassembled WGS sequence"/>
</dbReference>
<comment type="caution">
    <text evidence="2">The sequence shown here is derived from an EMBL/GenBank/DDBJ whole genome shotgun (WGS) entry which is preliminary data.</text>
</comment>
<name>A0AAD5AMV0_SILAS</name>
<sequence>MSQRIWENRATKDWKNFQGLFTFDPGQSRRAQSSYSSLIIDGSSVEIVKNTKCLSVHLVENFTRSLNTSSITKKAQQCFYFLRRLRKAHLSRHPNFILQRDHQEHPEQLHHCLFWKLHHLGSQDPAEDSKDS</sequence>
<dbReference type="Pfam" id="PF09004">
    <property type="entry name" value="ALKBH8_N"/>
    <property type="match status" value="1"/>
</dbReference>
<dbReference type="GO" id="GO:0008168">
    <property type="term" value="F:methyltransferase activity"/>
    <property type="evidence" value="ECO:0007669"/>
    <property type="project" value="InterPro"/>
</dbReference>
<evidence type="ECO:0000259" key="1">
    <source>
        <dbReference type="Pfam" id="PF09004"/>
    </source>
</evidence>
<gene>
    <name evidence="2" type="ORF">C0J50_21087</name>
</gene>
<organism evidence="2 3">
    <name type="scientific">Silurus asotus</name>
    <name type="common">Amur catfish</name>
    <name type="synonym">Parasilurus asotus</name>
    <dbReference type="NCBI Taxonomy" id="30991"/>
    <lineage>
        <taxon>Eukaryota</taxon>
        <taxon>Metazoa</taxon>
        <taxon>Chordata</taxon>
        <taxon>Craniata</taxon>
        <taxon>Vertebrata</taxon>
        <taxon>Euteleostomi</taxon>
        <taxon>Actinopterygii</taxon>
        <taxon>Neopterygii</taxon>
        <taxon>Teleostei</taxon>
        <taxon>Ostariophysi</taxon>
        <taxon>Siluriformes</taxon>
        <taxon>Siluridae</taxon>
        <taxon>Silurus</taxon>
    </lineage>
</organism>
<protein>
    <recommendedName>
        <fullName evidence="1">Alkylated DNA repair protein AlkB homologue 8 N-terminal domain-containing protein</fullName>
    </recommendedName>
</protein>
<proteinExistence type="predicted"/>
<dbReference type="EMBL" id="MU551670">
    <property type="protein sequence ID" value="KAI5619056.1"/>
    <property type="molecule type" value="Genomic_DNA"/>
</dbReference>
<dbReference type="AlphaFoldDB" id="A0AAD5AMV0"/>
<feature type="domain" description="Alkylated DNA repair protein AlkB homologue 8 N-terminal" evidence="1">
    <location>
        <begin position="65"/>
        <end position="90"/>
    </location>
</feature>
<reference evidence="2" key="1">
    <citation type="submission" date="2018-07" db="EMBL/GenBank/DDBJ databases">
        <title>Comparative genomics of catfishes provides insights into carnivory and benthic adaptation.</title>
        <authorList>
            <person name="Zhang Y."/>
            <person name="Wang D."/>
            <person name="Peng Z."/>
            <person name="Zheng S."/>
            <person name="Shao F."/>
            <person name="Tao W."/>
        </authorList>
    </citation>
    <scope>NUCLEOTIDE SEQUENCE</scope>
    <source>
        <strain evidence="2">Chongqing</strain>
    </source>
</reference>
<accession>A0AAD5AMV0</accession>
<dbReference type="InterPro" id="IPR015095">
    <property type="entry name" value="AlkB_hom8_N"/>
</dbReference>
<evidence type="ECO:0000313" key="3">
    <source>
        <dbReference type="Proteomes" id="UP001205998"/>
    </source>
</evidence>
<keyword evidence="3" id="KW-1185">Reference proteome</keyword>
<evidence type="ECO:0000313" key="2">
    <source>
        <dbReference type="EMBL" id="KAI5619056.1"/>
    </source>
</evidence>